<gene>
    <name evidence="1" type="ORF">DXT76_16975</name>
</gene>
<dbReference type="EMBL" id="QTLC01000064">
    <property type="protein sequence ID" value="RDY69000.1"/>
    <property type="molecule type" value="Genomic_DNA"/>
</dbReference>
<dbReference type="SUPFAM" id="SSF54913">
    <property type="entry name" value="GlnB-like"/>
    <property type="match status" value="1"/>
</dbReference>
<proteinExistence type="predicted"/>
<accession>A0A3D8VHX7</accession>
<organism evidence="1 2">
    <name type="scientific">Halobacillus trueperi</name>
    <dbReference type="NCBI Taxonomy" id="156205"/>
    <lineage>
        <taxon>Bacteria</taxon>
        <taxon>Bacillati</taxon>
        <taxon>Bacillota</taxon>
        <taxon>Bacilli</taxon>
        <taxon>Bacillales</taxon>
        <taxon>Bacillaceae</taxon>
        <taxon>Halobacillus</taxon>
    </lineage>
</organism>
<dbReference type="InterPro" id="IPR011322">
    <property type="entry name" value="N-reg_PII-like_a/b"/>
</dbReference>
<comment type="caution">
    <text evidence="1">The sequence shown here is derived from an EMBL/GenBank/DDBJ whole genome shotgun (WGS) entry which is preliminary data.</text>
</comment>
<protein>
    <submittedName>
        <fullName evidence="1">Cytochrome C biogenesis protein</fullName>
    </submittedName>
</protein>
<name>A0A3D8VHX7_9BACI</name>
<dbReference type="Proteomes" id="UP000257032">
    <property type="component" value="Unassembled WGS sequence"/>
</dbReference>
<sequence length="51" mass="5975">LYSGEKNKKEFGLVCKMEFKSSYDNMEEIRNLIKSIHPYEEPVINVVPLIT</sequence>
<reference evidence="1 2" key="1">
    <citation type="submission" date="2018-08" db="EMBL/GenBank/DDBJ databases">
        <title>Genome sequence of strict halophilic Halobacillus trueperi SS1 isolated from Lunsu, a salty water body of North West Himalayas.</title>
        <authorList>
            <person name="Gupta S."/>
            <person name="Sharma P."/>
            <person name="Dev K."/>
            <person name="Baumler D."/>
            <person name="Sourirajan A."/>
        </authorList>
    </citation>
    <scope>NUCLEOTIDE SEQUENCE [LARGE SCALE GENOMIC DNA]</scope>
    <source>
        <strain evidence="1 2">SS1</strain>
    </source>
</reference>
<feature type="non-terminal residue" evidence="1">
    <location>
        <position position="1"/>
    </location>
</feature>
<dbReference type="AlphaFoldDB" id="A0A3D8VHX7"/>
<evidence type="ECO:0000313" key="2">
    <source>
        <dbReference type="Proteomes" id="UP000257032"/>
    </source>
</evidence>
<evidence type="ECO:0000313" key="1">
    <source>
        <dbReference type="EMBL" id="RDY69000.1"/>
    </source>
</evidence>
<dbReference type="Gene3D" id="2.20.28.300">
    <property type="match status" value="1"/>
</dbReference>